<comment type="caution">
    <text evidence="1">The sequence shown here is derived from an EMBL/GenBank/DDBJ whole genome shotgun (WGS) entry which is preliminary data.</text>
</comment>
<protein>
    <submittedName>
        <fullName evidence="1">Uncharacterized protein</fullName>
    </submittedName>
</protein>
<proteinExistence type="predicted"/>
<gene>
    <name evidence="1" type="ORF">PIBRA_LOCUS14446</name>
</gene>
<dbReference type="Proteomes" id="UP001152562">
    <property type="component" value="Unassembled WGS sequence"/>
</dbReference>
<accession>A0A9P0U426</accession>
<organism evidence="1 2">
    <name type="scientific">Pieris brassicae</name>
    <name type="common">White butterfly</name>
    <name type="synonym">Large white butterfly</name>
    <dbReference type="NCBI Taxonomy" id="7116"/>
    <lineage>
        <taxon>Eukaryota</taxon>
        <taxon>Metazoa</taxon>
        <taxon>Ecdysozoa</taxon>
        <taxon>Arthropoda</taxon>
        <taxon>Hexapoda</taxon>
        <taxon>Insecta</taxon>
        <taxon>Pterygota</taxon>
        <taxon>Neoptera</taxon>
        <taxon>Endopterygota</taxon>
        <taxon>Lepidoptera</taxon>
        <taxon>Glossata</taxon>
        <taxon>Ditrysia</taxon>
        <taxon>Papilionoidea</taxon>
        <taxon>Pieridae</taxon>
        <taxon>Pierinae</taxon>
        <taxon>Pieris</taxon>
    </lineage>
</organism>
<reference evidence="1" key="1">
    <citation type="submission" date="2022-05" db="EMBL/GenBank/DDBJ databases">
        <authorList>
            <person name="Okamura Y."/>
        </authorList>
    </citation>
    <scope>NUCLEOTIDE SEQUENCE</scope>
</reference>
<sequence>MPKNITSEVREIILKVKEFMDEEKRMQVPIIPLSKVYVRVSAATGVSERTVLNIVKEARLIEQGLLDPETLKKNPKKRVRTKGKIEVDEYDLQESCLKLITSDKQLMMEQHLKSNVHPIMIFKGS</sequence>
<evidence type="ECO:0000313" key="2">
    <source>
        <dbReference type="Proteomes" id="UP001152562"/>
    </source>
</evidence>
<name>A0A9P0U426_PIEBR</name>
<evidence type="ECO:0000313" key="1">
    <source>
        <dbReference type="EMBL" id="CAH4038975.1"/>
    </source>
</evidence>
<dbReference type="AlphaFoldDB" id="A0A9P0U426"/>
<keyword evidence="2" id="KW-1185">Reference proteome</keyword>
<dbReference type="EMBL" id="CALOZG010000087">
    <property type="protein sequence ID" value="CAH4038975.1"/>
    <property type="molecule type" value="Genomic_DNA"/>
</dbReference>